<keyword evidence="9" id="KW-1185">Reference proteome</keyword>
<dbReference type="SUPFAM" id="SSF100895">
    <property type="entry name" value="Kazal-type serine protease inhibitors"/>
    <property type="match status" value="1"/>
</dbReference>
<dbReference type="PROSITE" id="PS51465">
    <property type="entry name" value="KAZAL_2"/>
    <property type="match status" value="1"/>
</dbReference>
<dbReference type="Proteomes" id="UP000028761">
    <property type="component" value="Unplaced"/>
</dbReference>
<reference evidence="8" key="1">
    <citation type="submission" date="2025-08" db="UniProtKB">
        <authorList>
            <consortium name="Ensembl"/>
        </authorList>
    </citation>
    <scope>IDENTIFICATION</scope>
</reference>
<comment type="subcellular location">
    <subcellularLocation>
        <location evidence="1">Secreted</location>
    </subcellularLocation>
</comment>
<dbReference type="PANTHER" id="PTHR47608">
    <property type="entry name" value="SERINE PROTEASE INHIBITOR KAZAL-TYPE 2, SPINK2"/>
    <property type="match status" value="1"/>
</dbReference>
<keyword evidence="3" id="KW-0646">Protease inhibitor</keyword>
<dbReference type="InterPro" id="IPR002350">
    <property type="entry name" value="Kazal_dom"/>
</dbReference>
<dbReference type="GeneTree" id="ENSGT00530000064285"/>
<name>A0A8I5NTH9_PAPAN</name>
<dbReference type="InterPro" id="IPR036058">
    <property type="entry name" value="Kazal_dom_sf"/>
</dbReference>
<dbReference type="InterPro" id="IPR042167">
    <property type="entry name" value="SPINK2"/>
</dbReference>
<evidence type="ECO:0000259" key="7">
    <source>
        <dbReference type="PROSITE" id="PS51465"/>
    </source>
</evidence>
<keyword evidence="4" id="KW-0722">Serine protease inhibitor</keyword>
<dbReference type="GO" id="GO:0005576">
    <property type="term" value="C:extracellular region"/>
    <property type="evidence" value="ECO:0007669"/>
    <property type="project" value="UniProtKB-SubCell"/>
</dbReference>
<dbReference type="Gene3D" id="3.30.60.30">
    <property type="match status" value="1"/>
</dbReference>
<proteinExistence type="predicted"/>
<evidence type="ECO:0000256" key="4">
    <source>
        <dbReference type="ARBA" id="ARBA00022900"/>
    </source>
</evidence>
<keyword evidence="5" id="KW-1015">Disulfide bond</keyword>
<sequence length="242" mass="25261">MSEGEVFPLVSSAGRRGCGATTAPSSISLAPSFPMAPSPVLLPFSFPALPGSPSTLHGSSSRRPSCLRHLPLHFLPLSPRPFFLPSPALPAPLASGAGTRAQGPDARRGRRMALAVLRLALLLLAVTFAGSARSGPGERGPLEKSGRGSHAGGGPCPALGGLGDGTRAAVTGGSPEDLPGPLFRRFSKYKTPFCARYQLPGCPRDFNPVCGTDMITYPNECTLCMKIRESGQNIKIFRRGPC</sequence>
<reference evidence="8" key="2">
    <citation type="submission" date="2025-09" db="UniProtKB">
        <authorList>
            <consortium name="Ensembl"/>
        </authorList>
    </citation>
    <scope>IDENTIFICATION</scope>
</reference>
<dbReference type="PROSITE" id="PS00282">
    <property type="entry name" value="KAZAL_1"/>
    <property type="match status" value="1"/>
</dbReference>
<evidence type="ECO:0000256" key="6">
    <source>
        <dbReference type="SAM" id="MobiDB-lite"/>
    </source>
</evidence>
<dbReference type="Pfam" id="PF00050">
    <property type="entry name" value="Kazal_1"/>
    <property type="match status" value="1"/>
</dbReference>
<dbReference type="GO" id="GO:0004867">
    <property type="term" value="F:serine-type endopeptidase inhibitor activity"/>
    <property type="evidence" value="ECO:0007669"/>
    <property type="project" value="UniProtKB-KW"/>
</dbReference>
<dbReference type="GO" id="GO:0007286">
    <property type="term" value="P:spermatid development"/>
    <property type="evidence" value="ECO:0007669"/>
    <property type="project" value="InterPro"/>
</dbReference>
<evidence type="ECO:0000313" key="8">
    <source>
        <dbReference type="Ensembl" id="ENSPANP00000058156.1"/>
    </source>
</evidence>
<evidence type="ECO:0000256" key="3">
    <source>
        <dbReference type="ARBA" id="ARBA00022690"/>
    </source>
</evidence>
<dbReference type="CDD" id="cd01327">
    <property type="entry name" value="KAZAL_PSTI"/>
    <property type="match status" value="1"/>
</dbReference>
<feature type="region of interest" description="Disordered" evidence="6">
    <location>
        <begin position="132"/>
        <end position="158"/>
    </location>
</feature>
<protein>
    <recommendedName>
        <fullName evidence="7">Kazal-like domain-containing protein</fullName>
    </recommendedName>
</protein>
<feature type="compositionally biased region" description="Gly residues" evidence="6">
    <location>
        <begin position="149"/>
        <end position="158"/>
    </location>
</feature>
<evidence type="ECO:0000256" key="5">
    <source>
        <dbReference type="ARBA" id="ARBA00023157"/>
    </source>
</evidence>
<evidence type="ECO:0000313" key="9">
    <source>
        <dbReference type="Proteomes" id="UP000028761"/>
    </source>
</evidence>
<evidence type="ECO:0000256" key="1">
    <source>
        <dbReference type="ARBA" id="ARBA00004613"/>
    </source>
</evidence>
<dbReference type="FunFam" id="3.30.60.30:FF:000031">
    <property type="entry name" value="Serine protease inhibitor Kazal-type 2"/>
    <property type="match status" value="1"/>
</dbReference>
<feature type="domain" description="Kazal-like" evidence="7">
    <location>
        <begin position="188"/>
        <end position="242"/>
    </location>
</feature>
<dbReference type="SMART" id="SM00280">
    <property type="entry name" value="KAZAL"/>
    <property type="match status" value="1"/>
</dbReference>
<accession>A0A8I5NTH9</accession>
<keyword evidence="2" id="KW-0964">Secreted</keyword>
<evidence type="ECO:0000256" key="2">
    <source>
        <dbReference type="ARBA" id="ARBA00022525"/>
    </source>
</evidence>
<organism evidence="8 9">
    <name type="scientific">Papio anubis</name>
    <name type="common">Olive baboon</name>
    <dbReference type="NCBI Taxonomy" id="9555"/>
    <lineage>
        <taxon>Eukaryota</taxon>
        <taxon>Metazoa</taxon>
        <taxon>Chordata</taxon>
        <taxon>Craniata</taxon>
        <taxon>Vertebrata</taxon>
        <taxon>Euteleostomi</taxon>
        <taxon>Mammalia</taxon>
        <taxon>Eutheria</taxon>
        <taxon>Euarchontoglires</taxon>
        <taxon>Primates</taxon>
        <taxon>Haplorrhini</taxon>
        <taxon>Catarrhini</taxon>
        <taxon>Cercopithecidae</taxon>
        <taxon>Cercopithecinae</taxon>
        <taxon>Papio</taxon>
    </lineage>
</organism>
<dbReference type="PANTHER" id="PTHR47608:SF1">
    <property type="entry name" value="SERINE PROTEASE INHIBITOR KAZAL-TYPE 2"/>
    <property type="match status" value="1"/>
</dbReference>
<dbReference type="Ensembl" id="ENSPANT00000078649.1">
    <property type="protein sequence ID" value="ENSPANP00000058156.1"/>
    <property type="gene ID" value="ENSPANG00000042547.1"/>
</dbReference>
<dbReference type="AlphaFoldDB" id="A0A8I5NTH9"/>